<accession>A0AC60PWU5</accession>
<reference evidence="1 2" key="1">
    <citation type="journal article" date="2020" name="Cell">
        <title>Large-Scale Comparative Analyses of Tick Genomes Elucidate Their Genetic Diversity and Vector Capacities.</title>
        <authorList>
            <consortium name="Tick Genome and Microbiome Consortium (TIGMIC)"/>
            <person name="Jia N."/>
            <person name="Wang J."/>
            <person name="Shi W."/>
            <person name="Du L."/>
            <person name="Sun Y."/>
            <person name="Zhan W."/>
            <person name="Jiang J.F."/>
            <person name="Wang Q."/>
            <person name="Zhang B."/>
            <person name="Ji P."/>
            <person name="Bell-Sakyi L."/>
            <person name="Cui X.M."/>
            <person name="Yuan T.T."/>
            <person name="Jiang B.G."/>
            <person name="Yang W.F."/>
            <person name="Lam T.T."/>
            <person name="Chang Q.C."/>
            <person name="Ding S.J."/>
            <person name="Wang X.J."/>
            <person name="Zhu J.G."/>
            <person name="Ruan X.D."/>
            <person name="Zhao L."/>
            <person name="Wei J.T."/>
            <person name="Ye R.Z."/>
            <person name="Que T.C."/>
            <person name="Du C.H."/>
            <person name="Zhou Y.H."/>
            <person name="Cheng J.X."/>
            <person name="Dai P.F."/>
            <person name="Guo W.B."/>
            <person name="Han X.H."/>
            <person name="Huang E.J."/>
            <person name="Li L.F."/>
            <person name="Wei W."/>
            <person name="Gao Y.C."/>
            <person name="Liu J.Z."/>
            <person name="Shao H.Z."/>
            <person name="Wang X."/>
            <person name="Wang C.C."/>
            <person name="Yang T.C."/>
            <person name="Huo Q.B."/>
            <person name="Li W."/>
            <person name="Chen H.Y."/>
            <person name="Chen S.E."/>
            <person name="Zhou L.G."/>
            <person name="Ni X.B."/>
            <person name="Tian J.H."/>
            <person name="Sheng Y."/>
            <person name="Liu T."/>
            <person name="Pan Y.S."/>
            <person name="Xia L.Y."/>
            <person name="Li J."/>
            <person name="Zhao F."/>
            <person name="Cao W.C."/>
        </authorList>
    </citation>
    <scope>NUCLEOTIDE SEQUENCE [LARGE SCALE GENOMIC DNA]</scope>
    <source>
        <strain evidence="1">Iper-2018</strain>
    </source>
</reference>
<comment type="caution">
    <text evidence="1">The sequence shown here is derived from an EMBL/GenBank/DDBJ whole genome shotgun (WGS) entry which is preliminary data.</text>
</comment>
<dbReference type="EMBL" id="JABSTQ010009864">
    <property type="protein sequence ID" value="KAG0425285.1"/>
    <property type="molecule type" value="Genomic_DNA"/>
</dbReference>
<name>A0AC60PWU5_IXOPE</name>
<keyword evidence="2" id="KW-1185">Reference proteome</keyword>
<evidence type="ECO:0000313" key="1">
    <source>
        <dbReference type="EMBL" id="KAG0425285.1"/>
    </source>
</evidence>
<proteinExistence type="predicted"/>
<gene>
    <name evidence="1" type="ORF">HPB47_027530</name>
</gene>
<dbReference type="Proteomes" id="UP000805193">
    <property type="component" value="Unassembled WGS sequence"/>
</dbReference>
<sequence length="435" mass="46928">MREFQAVLGFPNAIGALDGCHLPVSPPKDLAVDYHNYKGWYSVILLALVDHRYLFRYISVGTPGRCHDASVYQRSPLAHLLEQNQTAVPRVKNAAVRHRVEPQPGARTHGQRTLGLGFPYPERPGRRHPSGSDETLTGRASPSRSPPGRRKKKEEKKTGPAAAAGEPRLMDRRQRAASAPMRRDLARPGISESKANARLYRFTNLLRLSRRCPAVGCLPARPTAAPRLMRREPLALVHSRGARRSPASRISRGAEMCVRRCNQQGAPSSQATFESRLGVADVYPWAEKIGALSADSGGGRGDQLAPGAAALRHRPRPGAESNVARATLCASAALSGLPDGEGACEGDTAGGSDRDSQHRYAEIPSRSAGRAGSLRACRAAGMMRCSVAESRWPAPGHPDPTAPLRQLAPLIRLSPYSLLPPGERQSAERICARLG</sequence>
<organism evidence="1 2">
    <name type="scientific">Ixodes persulcatus</name>
    <name type="common">Taiga tick</name>
    <dbReference type="NCBI Taxonomy" id="34615"/>
    <lineage>
        <taxon>Eukaryota</taxon>
        <taxon>Metazoa</taxon>
        <taxon>Ecdysozoa</taxon>
        <taxon>Arthropoda</taxon>
        <taxon>Chelicerata</taxon>
        <taxon>Arachnida</taxon>
        <taxon>Acari</taxon>
        <taxon>Parasitiformes</taxon>
        <taxon>Ixodida</taxon>
        <taxon>Ixodoidea</taxon>
        <taxon>Ixodidae</taxon>
        <taxon>Ixodinae</taxon>
        <taxon>Ixodes</taxon>
    </lineage>
</organism>
<evidence type="ECO:0000313" key="2">
    <source>
        <dbReference type="Proteomes" id="UP000805193"/>
    </source>
</evidence>
<protein>
    <submittedName>
        <fullName evidence="1">Uncharacterized protein</fullName>
    </submittedName>
</protein>